<protein>
    <recommendedName>
        <fullName evidence="5">Cobalt-zinc-cadmium resistance protein CzcI</fullName>
    </recommendedName>
</protein>
<accession>A0ABQ4Q463</accession>
<feature type="chain" id="PRO_5045162066" description="Cobalt-zinc-cadmium resistance protein CzcI" evidence="2">
    <location>
        <begin position="28"/>
        <end position="122"/>
    </location>
</feature>
<name>A0ABQ4Q463_9BURK</name>
<evidence type="ECO:0000313" key="3">
    <source>
        <dbReference type="EMBL" id="GIZ51909.1"/>
    </source>
</evidence>
<evidence type="ECO:0000256" key="1">
    <source>
        <dbReference type="SAM" id="MobiDB-lite"/>
    </source>
</evidence>
<keyword evidence="4" id="KW-1185">Reference proteome</keyword>
<feature type="region of interest" description="Disordered" evidence="1">
    <location>
        <begin position="89"/>
        <end position="122"/>
    </location>
</feature>
<evidence type="ECO:0000256" key="2">
    <source>
        <dbReference type="SAM" id="SignalP"/>
    </source>
</evidence>
<comment type="caution">
    <text evidence="3">The sequence shown here is derived from an EMBL/GenBank/DDBJ whole genome shotgun (WGS) entry which is preliminary data.</text>
</comment>
<gene>
    <name evidence="3" type="ORF">NCCP691_19230</name>
</gene>
<proteinExistence type="predicted"/>
<dbReference type="Proteomes" id="UP000887222">
    <property type="component" value="Unassembled WGS sequence"/>
</dbReference>
<feature type="compositionally biased region" description="Basic and acidic residues" evidence="1">
    <location>
        <begin position="112"/>
        <end position="122"/>
    </location>
</feature>
<feature type="signal peptide" evidence="2">
    <location>
        <begin position="1"/>
        <end position="27"/>
    </location>
</feature>
<organism evidence="3 4">
    <name type="scientific">Noviherbaspirillum aridicola</name>
    <dbReference type="NCBI Taxonomy" id="2849687"/>
    <lineage>
        <taxon>Bacteria</taxon>
        <taxon>Pseudomonadati</taxon>
        <taxon>Pseudomonadota</taxon>
        <taxon>Betaproteobacteria</taxon>
        <taxon>Burkholderiales</taxon>
        <taxon>Oxalobacteraceae</taxon>
        <taxon>Noviherbaspirillum</taxon>
    </lineage>
</organism>
<keyword evidence="2" id="KW-0732">Signal</keyword>
<evidence type="ECO:0008006" key="5">
    <source>
        <dbReference type="Google" id="ProtNLM"/>
    </source>
</evidence>
<sequence length="122" mass="13391">MISAVKKLFLILLLLVMPLQSSWAVVAAYCQPETEVTTKHFGHHEHQHERHHARIGQDADEDSKSLKTTDCLDCHGLYSGMVITNFNTPSAGPIAGPPDNATSRLISASSSRPEKPKWFAAV</sequence>
<evidence type="ECO:0000313" key="4">
    <source>
        <dbReference type="Proteomes" id="UP000887222"/>
    </source>
</evidence>
<reference evidence="3 4" key="1">
    <citation type="journal article" date="2022" name="Int. J. Syst. Evol. Microbiol.">
        <title>Noviherbaspirillum aridicola sp. nov., isolated from an arid soil in Pakistan.</title>
        <authorList>
            <person name="Khan I.U."/>
            <person name="Saqib M."/>
            <person name="Amin A."/>
            <person name="Hussain F."/>
            <person name="Li L."/>
            <person name="Liu Y.H."/>
            <person name="Fang B.Z."/>
            <person name="Ahmed I."/>
            <person name="Li W.J."/>
        </authorList>
    </citation>
    <scope>NUCLEOTIDE SEQUENCE [LARGE SCALE GENOMIC DNA]</scope>
    <source>
        <strain evidence="3 4">NCCP-691</strain>
    </source>
</reference>
<feature type="compositionally biased region" description="Polar residues" evidence="1">
    <location>
        <begin position="100"/>
        <end position="111"/>
    </location>
</feature>
<dbReference type="EMBL" id="BPMK01000007">
    <property type="protein sequence ID" value="GIZ51909.1"/>
    <property type="molecule type" value="Genomic_DNA"/>
</dbReference>